<keyword evidence="6 7" id="KW-0472">Membrane</keyword>
<evidence type="ECO:0000256" key="6">
    <source>
        <dbReference type="ARBA" id="ARBA00023136"/>
    </source>
</evidence>
<feature type="transmembrane region" description="Helical" evidence="7">
    <location>
        <begin position="20"/>
        <end position="49"/>
    </location>
</feature>
<dbReference type="InterPro" id="IPR000515">
    <property type="entry name" value="MetI-like"/>
</dbReference>
<feature type="transmembrane region" description="Helical" evidence="7">
    <location>
        <begin position="271"/>
        <end position="290"/>
    </location>
</feature>
<dbReference type="CDD" id="cd06261">
    <property type="entry name" value="TM_PBP2"/>
    <property type="match status" value="1"/>
</dbReference>
<dbReference type="GO" id="GO:0005886">
    <property type="term" value="C:plasma membrane"/>
    <property type="evidence" value="ECO:0007669"/>
    <property type="project" value="UniProtKB-SubCell"/>
</dbReference>
<feature type="transmembrane region" description="Helical" evidence="7">
    <location>
        <begin position="163"/>
        <end position="188"/>
    </location>
</feature>
<organism evidence="9 10">
    <name type="scientific">Fervidobacterium gondwanense DSM 13020</name>
    <dbReference type="NCBI Taxonomy" id="1121883"/>
    <lineage>
        <taxon>Bacteria</taxon>
        <taxon>Thermotogati</taxon>
        <taxon>Thermotogota</taxon>
        <taxon>Thermotogae</taxon>
        <taxon>Thermotogales</taxon>
        <taxon>Fervidobacteriaceae</taxon>
        <taxon>Fervidobacterium</taxon>
    </lineage>
</organism>
<keyword evidence="5 7" id="KW-1133">Transmembrane helix</keyword>
<evidence type="ECO:0000259" key="8">
    <source>
        <dbReference type="PROSITE" id="PS50928"/>
    </source>
</evidence>
<dbReference type="Gene3D" id="1.10.3720.10">
    <property type="entry name" value="MetI-like"/>
    <property type="match status" value="1"/>
</dbReference>
<evidence type="ECO:0000313" key="10">
    <source>
        <dbReference type="Proteomes" id="UP000184207"/>
    </source>
</evidence>
<dbReference type="EMBL" id="FRDJ01000006">
    <property type="protein sequence ID" value="SHN62636.1"/>
    <property type="molecule type" value="Genomic_DNA"/>
</dbReference>
<comment type="similarity">
    <text evidence="7">Belongs to the binding-protein-dependent transport system permease family.</text>
</comment>
<reference evidence="10" key="1">
    <citation type="submission" date="2016-12" db="EMBL/GenBank/DDBJ databases">
        <authorList>
            <person name="Varghese N."/>
            <person name="Submissions S."/>
        </authorList>
    </citation>
    <scope>NUCLEOTIDE SEQUENCE [LARGE SCALE GENOMIC DNA]</scope>
    <source>
        <strain evidence="10">DSM 13020</strain>
    </source>
</reference>
<dbReference type="Pfam" id="PF00528">
    <property type="entry name" value="BPD_transp_1"/>
    <property type="match status" value="1"/>
</dbReference>
<keyword evidence="4 7" id="KW-0812">Transmembrane</keyword>
<evidence type="ECO:0000256" key="4">
    <source>
        <dbReference type="ARBA" id="ARBA00022692"/>
    </source>
</evidence>
<feature type="transmembrane region" description="Helical" evidence="7">
    <location>
        <begin position="85"/>
        <end position="104"/>
    </location>
</feature>
<dbReference type="InterPro" id="IPR050809">
    <property type="entry name" value="UgpAE/MalFG_permease"/>
</dbReference>
<dbReference type="PANTHER" id="PTHR43227:SF11">
    <property type="entry name" value="BLL4140 PROTEIN"/>
    <property type="match status" value="1"/>
</dbReference>
<sequence>MKEQKARNHNSRRFGRKDRIFGYSIVLPYLAYTAVFWGYPFVWMLVLAFTKWNYFSKPSLIWFSNFARLFTDSTMFRIALNTLNFLAYLIPMVLVASLLFALALNKVKFGKTFIMLSFLVANVSSGVAYSLLFSNLFAVNGPINRLIDSLFGFTIPWFSNPQLAIFSICLIITWKFIGYYGLILYAGLISIPQSLYEAAELDGANKNVIFWKITLPLLNPSLITVTVLAVMLTFGIFTEPYMITGGGPMQRTTTFLIYMYDTAFKRIDPSYATTVAIVTALVSYGIVMLIRKLFEKEVSFV</sequence>
<evidence type="ECO:0000256" key="1">
    <source>
        <dbReference type="ARBA" id="ARBA00004651"/>
    </source>
</evidence>
<dbReference type="OrthoDB" id="5174895at2"/>
<keyword evidence="3" id="KW-1003">Cell membrane</keyword>
<keyword evidence="10" id="KW-1185">Reference proteome</keyword>
<dbReference type="AlphaFoldDB" id="A0A1M7SW80"/>
<comment type="subcellular location">
    <subcellularLocation>
        <location evidence="1 7">Cell membrane</location>
        <topology evidence="1 7">Multi-pass membrane protein</topology>
    </subcellularLocation>
</comment>
<proteinExistence type="inferred from homology"/>
<keyword evidence="2 7" id="KW-0813">Transport</keyword>
<dbReference type="PANTHER" id="PTHR43227">
    <property type="entry name" value="BLL4140 PROTEIN"/>
    <property type="match status" value="1"/>
</dbReference>
<evidence type="ECO:0000256" key="3">
    <source>
        <dbReference type="ARBA" id="ARBA00022475"/>
    </source>
</evidence>
<evidence type="ECO:0000256" key="2">
    <source>
        <dbReference type="ARBA" id="ARBA00022448"/>
    </source>
</evidence>
<dbReference type="InterPro" id="IPR035906">
    <property type="entry name" value="MetI-like_sf"/>
</dbReference>
<dbReference type="Proteomes" id="UP000184207">
    <property type="component" value="Unassembled WGS sequence"/>
</dbReference>
<evidence type="ECO:0000313" key="9">
    <source>
        <dbReference type="EMBL" id="SHN62636.1"/>
    </source>
</evidence>
<dbReference type="SUPFAM" id="SSF161098">
    <property type="entry name" value="MetI-like"/>
    <property type="match status" value="1"/>
</dbReference>
<evidence type="ECO:0000256" key="7">
    <source>
        <dbReference type="RuleBase" id="RU363032"/>
    </source>
</evidence>
<dbReference type="PROSITE" id="PS50928">
    <property type="entry name" value="ABC_TM1"/>
    <property type="match status" value="1"/>
</dbReference>
<name>A0A1M7SW80_FERGO</name>
<evidence type="ECO:0000256" key="5">
    <source>
        <dbReference type="ARBA" id="ARBA00022989"/>
    </source>
</evidence>
<feature type="transmembrane region" description="Helical" evidence="7">
    <location>
        <begin position="209"/>
        <end position="237"/>
    </location>
</feature>
<protein>
    <submittedName>
        <fullName evidence="9">Carbohydrate ABC transporter membrane protein 1, CUT1 family</fullName>
    </submittedName>
</protein>
<feature type="transmembrane region" description="Helical" evidence="7">
    <location>
        <begin position="116"/>
        <end position="143"/>
    </location>
</feature>
<dbReference type="GO" id="GO:0055085">
    <property type="term" value="P:transmembrane transport"/>
    <property type="evidence" value="ECO:0007669"/>
    <property type="project" value="InterPro"/>
</dbReference>
<dbReference type="STRING" id="1121883.SAMN02745226_01309"/>
<gene>
    <name evidence="9" type="ORF">SAMN02745226_01309</name>
</gene>
<dbReference type="RefSeq" id="WP_072759635.1">
    <property type="nucleotide sequence ID" value="NZ_FRDJ01000006.1"/>
</dbReference>
<feature type="domain" description="ABC transmembrane type-1" evidence="8">
    <location>
        <begin position="79"/>
        <end position="290"/>
    </location>
</feature>
<accession>A0A1M7SW80</accession>